<sequence length="361" mass="38705">MTTSGGRKADARRQRRGPAQYLLGLLLALAIGASVAMIFSPTRSIVASLAVIAALWAAVIGAILVTKFRRQADSAEAKTRDLRLVYELQLEREITARRQYELGVEAQIRKEVRAETNEELHELQAQVAALRSSLELLVGELPEQRVALSTERYPELERTRGPRPPTALLDDSVVAERDFAGTEPTEAPASRSPEAPAFTEAPVFTDETPTDEWATPAPSVPASSAPVASEPAAAPEPSPVATPRRPEPRDPEPPVSTPPVETPTASSGRHGRSGAGAASVPESAPEPEPQPIVAPETEAEPEPEAVADTTAAWDTSASTRGRDRHRAPETEPGAHANGRSVSELIEQFRAPTPGGRRRRRD</sequence>
<dbReference type="RefSeq" id="WP_328858933.1">
    <property type="nucleotide sequence ID" value="NZ_CP108021.1"/>
</dbReference>
<evidence type="ECO:0000256" key="1">
    <source>
        <dbReference type="SAM" id="Coils"/>
    </source>
</evidence>
<keyword evidence="3" id="KW-0472">Membrane</keyword>
<feature type="coiled-coil region" evidence="1">
    <location>
        <begin position="113"/>
        <end position="140"/>
    </location>
</feature>
<reference evidence="5 6" key="1">
    <citation type="submission" date="2022-10" db="EMBL/GenBank/DDBJ databases">
        <title>The complete genomes of actinobacterial strains from the NBC collection.</title>
        <authorList>
            <person name="Joergensen T.S."/>
            <person name="Alvarez Arevalo M."/>
            <person name="Sterndorff E.B."/>
            <person name="Faurdal D."/>
            <person name="Vuksanovic O."/>
            <person name="Mourched A.-S."/>
            <person name="Charusanti P."/>
            <person name="Shaw S."/>
            <person name="Blin K."/>
            <person name="Weber T."/>
        </authorList>
    </citation>
    <scope>NUCLEOTIDE SEQUENCE [LARGE SCALE GENOMIC DNA]</scope>
    <source>
        <strain evidence="5 6">NBC_00319</strain>
    </source>
</reference>
<protein>
    <recommendedName>
        <fullName evidence="4">DUF6779 domain-containing protein</fullName>
    </recommendedName>
</protein>
<feature type="region of interest" description="Disordered" evidence="2">
    <location>
        <begin position="207"/>
        <end position="361"/>
    </location>
</feature>
<keyword evidence="3" id="KW-0812">Transmembrane</keyword>
<evidence type="ECO:0000313" key="6">
    <source>
        <dbReference type="Proteomes" id="UP001432128"/>
    </source>
</evidence>
<dbReference type="Proteomes" id="UP001432128">
    <property type="component" value="Chromosome"/>
</dbReference>
<keyword evidence="1" id="KW-0175">Coiled coil</keyword>
<feature type="transmembrane region" description="Helical" evidence="3">
    <location>
        <begin position="45"/>
        <end position="65"/>
    </location>
</feature>
<keyword evidence="3" id="KW-1133">Transmembrane helix</keyword>
<dbReference type="KEGG" id="whr:OG579_09530"/>
<accession>A0AAU4K7G1</accession>
<name>A0AAU4K7G1_9NOCA</name>
<dbReference type="EMBL" id="CP108021">
    <property type="protein sequence ID" value="WUM21984.1"/>
    <property type="molecule type" value="Genomic_DNA"/>
</dbReference>
<evidence type="ECO:0000256" key="3">
    <source>
        <dbReference type="SAM" id="Phobius"/>
    </source>
</evidence>
<dbReference type="Pfam" id="PF20570">
    <property type="entry name" value="DUF6779"/>
    <property type="match status" value="1"/>
</dbReference>
<keyword evidence="6" id="KW-1185">Reference proteome</keyword>
<proteinExistence type="predicted"/>
<feature type="compositionally biased region" description="Low complexity" evidence="2">
    <location>
        <begin position="214"/>
        <end position="233"/>
    </location>
</feature>
<organism evidence="5 6">
    <name type="scientific">Williamsia herbipolensis</name>
    <dbReference type="NCBI Taxonomy" id="1603258"/>
    <lineage>
        <taxon>Bacteria</taxon>
        <taxon>Bacillati</taxon>
        <taxon>Actinomycetota</taxon>
        <taxon>Actinomycetes</taxon>
        <taxon>Mycobacteriales</taxon>
        <taxon>Nocardiaceae</taxon>
        <taxon>Williamsia</taxon>
    </lineage>
</organism>
<evidence type="ECO:0000259" key="4">
    <source>
        <dbReference type="Pfam" id="PF20570"/>
    </source>
</evidence>
<evidence type="ECO:0000256" key="2">
    <source>
        <dbReference type="SAM" id="MobiDB-lite"/>
    </source>
</evidence>
<evidence type="ECO:0000313" key="5">
    <source>
        <dbReference type="EMBL" id="WUM21984.1"/>
    </source>
</evidence>
<feature type="transmembrane region" description="Helical" evidence="3">
    <location>
        <begin position="21"/>
        <end position="39"/>
    </location>
</feature>
<dbReference type="InterPro" id="IPR046706">
    <property type="entry name" value="DUF6779"/>
</dbReference>
<feature type="domain" description="DUF6779" evidence="4">
    <location>
        <begin position="49"/>
        <end position="151"/>
    </location>
</feature>
<dbReference type="AlphaFoldDB" id="A0AAU4K7G1"/>
<feature type="compositionally biased region" description="Low complexity" evidence="2">
    <location>
        <begin position="306"/>
        <end position="319"/>
    </location>
</feature>
<feature type="region of interest" description="Disordered" evidence="2">
    <location>
        <begin position="152"/>
        <end position="171"/>
    </location>
</feature>
<gene>
    <name evidence="5" type="ORF">OG579_09530</name>
</gene>